<dbReference type="AlphaFoldDB" id="U2QKD9"/>
<gene>
    <name evidence="1" type="ORF">HMPREF0373_03104</name>
</gene>
<dbReference type="EMBL" id="AWVJ01000186">
    <property type="protein sequence ID" value="ERK41768.1"/>
    <property type="molecule type" value="Genomic_DNA"/>
</dbReference>
<evidence type="ECO:0000313" key="2">
    <source>
        <dbReference type="Proteomes" id="UP000016608"/>
    </source>
</evidence>
<dbReference type="HOGENOM" id="CLU_2368643_0_0_9"/>
<protein>
    <submittedName>
        <fullName evidence="1">Uncharacterized protein</fullName>
    </submittedName>
</protein>
<comment type="caution">
    <text evidence="1">The sequence shown here is derived from an EMBL/GenBank/DDBJ whole genome shotgun (WGS) entry which is preliminary data.</text>
</comment>
<sequence length="95" mass="11289">MYFFRYKLLLYLSTTTCSSISEKKFKLSIEVFFLVVLRRKEKIGIVDQNKWRLSTGNNAVVDNILFFLFICKQQSSILLYYRHEKGRKVLILLGL</sequence>
<reference evidence="1 2" key="1">
    <citation type="submission" date="2013-06" db="EMBL/GenBank/DDBJ databases">
        <authorList>
            <person name="Weinstock G."/>
            <person name="Sodergren E."/>
            <person name="Lobos E.A."/>
            <person name="Fulton L."/>
            <person name="Fulton R."/>
            <person name="Courtney L."/>
            <person name="Fronick C."/>
            <person name="O'Laughlin M."/>
            <person name="Godfrey J."/>
            <person name="Wilson R.M."/>
            <person name="Miner T."/>
            <person name="Farmer C."/>
            <person name="Delehaunty K."/>
            <person name="Cordes M."/>
            <person name="Minx P."/>
            <person name="Tomlinson C."/>
            <person name="Chen J."/>
            <person name="Wollam A."/>
            <person name="Pepin K.H."/>
            <person name="Bhonagiri V."/>
            <person name="Zhang X."/>
            <person name="Warren W."/>
            <person name="Mitreva M."/>
            <person name="Mardis E.R."/>
            <person name="Wilson R.K."/>
        </authorList>
    </citation>
    <scope>NUCLEOTIDE SEQUENCE [LARGE SCALE GENOMIC DNA]</scope>
    <source>
        <strain evidence="1 2">ATCC 29099</strain>
    </source>
</reference>
<evidence type="ECO:0000313" key="1">
    <source>
        <dbReference type="EMBL" id="ERK41768.1"/>
    </source>
</evidence>
<keyword evidence="2" id="KW-1185">Reference proteome</keyword>
<accession>U2QKD9</accession>
<dbReference type="Proteomes" id="UP000016608">
    <property type="component" value="Unassembled WGS sequence"/>
</dbReference>
<organism evidence="1 2">
    <name type="scientific">Eubacterium ramulus ATCC 29099</name>
    <dbReference type="NCBI Taxonomy" id="1256908"/>
    <lineage>
        <taxon>Bacteria</taxon>
        <taxon>Bacillati</taxon>
        <taxon>Bacillota</taxon>
        <taxon>Clostridia</taxon>
        <taxon>Eubacteriales</taxon>
        <taxon>Eubacteriaceae</taxon>
        <taxon>Eubacterium</taxon>
    </lineage>
</organism>
<proteinExistence type="predicted"/>
<name>U2QKD9_EUBRA</name>